<proteinExistence type="predicted"/>
<organism evidence="2 3">
    <name type="scientific">Pedobacter cryoconitis</name>
    <dbReference type="NCBI Taxonomy" id="188932"/>
    <lineage>
        <taxon>Bacteria</taxon>
        <taxon>Pseudomonadati</taxon>
        <taxon>Bacteroidota</taxon>
        <taxon>Sphingobacteriia</taxon>
        <taxon>Sphingobacteriales</taxon>
        <taxon>Sphingobacteriaceae</taxon>
        <taxon>Pedobacter</taxon>
    </lineage>
</organism>
<dbReference type="SUPFAM" id="SSF52266">
    <property type="entry name" value="SGNH hydrolase"/>
    <property type="match status" value="1"/>
</dbReference>
<dbReference type="Gene3D" id="3.40.50.1110">
    <property type="entry name" value="SGNH hydrolase"/>
    <property type="match status" value="1"/>
</dbReference>
<dbReference type="EMBL" id="CP014504">
    <property type="protein sequence ID" value="AMQ01324.1"/>
    <property type="molecule type" value="Genomic_DNA"/>
</dbReference>
<evidence type="ECO:0000313" key="2">
    <source>
        <dbReference type="EMBL" id="AMQ01324.1"/>
    </source>
</evidence>
<protein>
    <recommendedName>
        <fullName evidence="1">SGNH hydrolase-type esterase domain-containing protein</fullName>
    </recommendedName>
</protein>
<dbReference type="InterPro" id="IPR051532">
    <property type="entry name" value="Ester_Hydrolysis_Enzymes"/>
</dbReference>
<keyword evidence="3" id="KW-1185">Reference proteome</keyword>
<dbReference type="KEGG" id="pcm:AY601_4484"/>
<dbReference type="InterPro" id="IPR036514">
    <property type="entry name" value="SGNH_hydro_sf"/>
</dbReference>
<evidence type="ECO:0000313" key="3">
    <source>
        <dbReference type="Proteomes" id="UP000071561"/>
    </source>
</evidence>
<dbReference type="GO" id="GO:0016788">
    <property type="term" value="F:hydrolase activity, acting on ester bonds"/>
    <property type="evidence" value="ECO:0007669"/>
    <property type="project" value="UniProtKB-ARBA"/>
</dbReference>
<gene>
    <name evidence="2" type="ORF">AY601_4484</name>
</gene>
<dbReference type="Pfam" id="PF13472">
    <property type="entry name" value="Lipase_GDSL_2"/>
    <property type="match status" value="1"/>
</dbReference>
<dbReference type="CDD" id="cd00229">
    <property type="entry name" value="SGNH_hydrolase"/>
    <property type="match status" value="1"/>
</dbReference>
<reference evidence="2 3" key="1">
    <citation type="submission" date="2016-03" db="EMBL/GenBank/DDBJ databases">
        <title>Complete genome sequence of Pedobacter cryoconitis PAMC 27485.</title>
        <authorList>
            <person name="Lee J."/>
            <person name="Kim O.-S."/>
        </authorList>
    </citation>
    <scope>NUCLEOTIDE SEQUENCE [LARGE SCALE GENOMIC DNA]</scope>
    <source>
        <strain evidence="2 3">PAMC 27485</strain>
    </source>
</reference>
<feature type="domain" description="SGNH hydrolase-type esterase" evidence="1">
    <location>
        <begin position="44"/>
        <end position="226"/>
    </location>
</feature>
<name>A0A127VJ18_9SPHI</name>
<dbReference type="PATRIC" id="fig|188932.3.peg.4649"/>
<dbReference type="PANTHER" id="PTHR30383">
    <property type="entry name" value="THIOESTERASE 1/PROTEASE 1/LYSOPHOSPHOLIPASE L1"/>
    <property type="match status" value="1"/>
</dbReference>
<dbReference type="OrthoDB" id="9794725at2"/>
<dbReference type="AlphaFoldDB" id="A0A127VJ18"/>
<sequence length="244" mass="27539">MNVKLSLVTFSALLIFVFSSCKKNSPQDSGIKPSDPTKQFKVIVLGSSTAAGYKLAHPDLSFPNLLNNKLIKDKKNAEVINLAAPGYTTYQIMPVRAINLNGRPLPDMLRSIEAGLKYNPKLLIICMPTNDIALGFSEDEILTNYKIIVEMLNRANVEYLITGTQPRNFIEDSYRRRLTILNDELLEAYPGHVVDYLEELATNKNNIKDKYSNGDGIHINEDGHKVIFQKIINTPLFKDVFEYE</sequence>
<accession>A0A127VJ18</accession>
<dbReference type="PROSITE" id="PS51257">
    <property type="entry name" value="PROKAR_LIPOPROTEIN"/>
    <property type="match status" value="1"/>
</dbReference>
<evidence type="ECO:0000259" key="1">
    <source>
        <dbReference type="Pfam" id="PF13472"/>
    </source>
</evidence>
<dbReference type="PANTHER" id="PTHR30383:SF29">
    <property type="entry name" value="SGNH HYDROLASE-TYPE ESTERASE DOMAIN-CONTAINING PROTEIN"/>
    <property type="match status" value="1"/>
</dbReference>
<dbReference type="RefSeq" id="WP_068405246.1">
    <property type="nucleotide sequence ID" value="NZ_CP014504.1"/>
</dbReference>
<dbReference type="InterPro" id="IPR013830">
    <property type="entry name" value="SGNH_hydro"/>
</dbReference>
<dbReference type="Proteomes" id="UP000071561">
    <property type="component" value="Chromosome"/>
</dbReference>